<evidence type="ECO:0000313" key="2">
    <source>
        <dbReference type="Proteomes" id="UP001430356"/>
    </source>
</evidence>
<proteinExistence type="predicted"/>
<keyword evidence="2" id="KW-1185">Reference proteome</keyword>
<dbReference type="EMBL" id="JAECZO010000247">
    <property type="protein sequence ID" value="KAK7199224.1"/>
    <property type="molecule type" value="Genomic_DNA"/>
</dbReference>
<name>A0AAW0EZK4_9TRYP</name>
<evidence type="ECO:0000313" key="1">
    <source>
        <dbReference type="EMBL" id="KAK7199224.1"/>
    </source>
</evidence>
<sequence length="202" mass="21761">MPQHRERGALRRERQRRLARGQPTRDSFLELLFGLLVAAGRFVAAGATTQADSHVSVFVQMVHKTETLLRPFPRSKQAVLRLALEAVLQAHTNPVIASSGVTMASLAMPPEQVDWHLSQPTMEDCLPRSTAVPAAPPTAGNADGAEAPAPLILRAPGDEPLKRLRSDPATVPLVPAVVAQGPTETLLPAAETRPMEIEVDEE</sequence>
<dbReference type="Proteomes" id="UP001430356">
    <property type="component" value="Unassembled WGS sequence"/>
</dbReference>
<accession>A0AAW0EZK4</accession>
<comment type="caution">
    <text evidence="1">The sequence shown here is derived from an EMBL/GenBank/DDBJ whole genome shotgun (WGS) entry which is preliminary data.</text>
</comment>
<protein>
    <submittedName>
        <fullName evidence="1">Uncharacterized protein</fullName>
    </submittedName>
</protein>
<reference evidence="1 2" key="1">
    <citation type="journal article" date="2021" name="MBio">
        <title>A New Model Trypanosomatid, Novymonas esmeraldas: Genomic Perception of Its 'Candidatus Pandoraea novymonadis' Endosymbiont.</title>
        <authorList>
            <person name="Zakharova A."/>
            <person name="Saura A."/>
            <person name="Butenko A."/>
            <person name="Podesvova L."/>
            <person name="Warmusova S."/>
            <person name="Kostygov A.Y."/>
            <person name="Nenarokova A."/>
            <person name="Lukes J."/>
            <person name="Opperdoes F.R."/>
            <person name="Yurchenko V."/>
        </authorList>
    </citation>
    <scope>NUCLEOTIDE SEQUENCE [LARGE SCALE GENOMIC DNA]</scope>
    <source>
        <strain evidence="1 2">E262AT.01</strain>
    </source>
</reference>
<dbReference type="AlphaFoldDB" id="A0AAW0EZK4"/>
<organism evidence="1 2">
    <name type="scientific">Novymonas esmeraldas</name>
    <dbReference type="NCBI Taxonomy" id="1808958"/>
    <lineage>
        <taxon>Eukaryota</taxon>
        <taxon>Discoba</taxon>
        <taxon>Euglenozoa</taxon>
        <taxon>Kinetoplastea</taxon>
        <taxon>Metakinetoplastina</taxon>
        <taxon>Trypanosomatida</taxon>
        <taxon>Trypanosomatidae</taxon>
        <taxon>Novymonas</taxon>
    </lineage>
</organism>
<gene>
    <name evidence="1" type="ORF">NESM_000892800</name>
</gene>